<reference evidence="4" key="1">
    <citation type="journal article" date="2020" name="Stud. Mycol.">
        <title>101 Dothideomycetes genomes: a test case for predicting lifestyles and emergence of pathogens.</title>
        <authorList>
            <person name="Haridas S."/>
            <person name="Albert R."/>
            <person name="Binder M."/>
            <person name="Bloem J."/>
            <person name="Labutti K."/>
            <person name="Salamov A."/>
            <person name="Andreopoulos B."/>
            <person name="Baker S."/>
            <person name="Barry K."/>
            <person name="Bills G."/>
            <person name="Bluhm B."/>
            <person name="Cannon C."/>
            <person name="Castanera R."/>
            <person name="Culley D."/>
            <person name="Daum C."/>
            <person name="Ezra D."/>
            <person name="Gonzalez J."/>
            <person name="Henrissat B."/>
            <person name="Kuo A."/>
            <person name="Liang C."/>
            <person name="Lipzen A."/>
            <person name="Lutzoni F."/>
            <person name="Magnuson J."/>
            <person name="Mondo S."/>
            <person name="Nolan M."/>
            <person name="Ohm R."/>
            <person name="Pangilinan J."/>
            <person name="Park H.-J."/>
            <person name="Ramirez L."/>
            <person name="Alfaro M."/>
            <person name="Sun H."/>
            <person name="Tritt A."/>
            <person name="Yoshinaga Y."/>
            <person name="Zwiers L.-H."/>
            <person name="Turgeon B."/>
            <person name="Goodwin S."/>
            <person name="Spatafora J."/>
            <person name="Crous P."/>
            <person name="Grigoriev I."/>
        </authorList>
    </citation>
    <scope>NUCLEOTIDE SEQUENCE</scope>
    <source>
        <strain evidence="4">CBS 101060</strain>
    </source>
</reference>
<keyword evidence="5" id="KW-1185">Reference proteome</keyword>
<dbReference type="InterPro" id="IPR002347">
    <property type="entry name" value="SDR_fam"/>
</dbReference>
<dbReference type="PRINTS" id="PR00080">
    <property type="entry name" value="SDRFAMILY"/>
</dbReference>
<evidence type="ECO:0000256" key="2">
    <source>
        <dbReference type="ARBA" id="ARBA00022857"/>
    </source>
</evidence>
<dbReference type="CDD" id="cd05233">
    <property type="entry name" value="SDR_c"/>
    <property type="match status" value="1"/>
</dbReference>
<comment type="caution">
    <text evidence="4">The sequence shown here is derived from an EMBL/GenBank/DDBJ whole genome shotgun (WGS) entry which is preliminary data.</text>
</comment>
<dbReference type="InterPro" id="IPR036291">
    <property type="entry name" value="NAD(P)-bd_dom_sf"/>
</dbReference>
<dbReference type="EMBL" id="MU006092">
    <property type="protein sequence ID" value="KAF2841024.1"/>
    <property type="molecule type" value="Genomic_DNA"/>
</dbReference>
<protein>
    <submittedName>
        <fullName evidence="4">Oxidoreductase</fullName>
    </submittedName>
</protein>
<evidence type="ECO:0000256" key="1">
    <source>
        <dbReference type="ARBA" id="ARBA00006484"/>
    </source>
</evidence>
<evidence type="ECO:0000313" key="4">
    <source>
        <dbReference type="EMBL" id="KAF2841024.1"/>
    </source>
</evidence>
<dbReference type="Pfam" id="PF13561">
    <property type="entry name" value="adh_short_C2"/>
    <property type="match status" value="1"/>
</dbReference>
<dbReference type="FunFam" id="3.40.50.720:FF:000084">
    <property type="entry name" value="Short-chain dehydrogenase reductase"/>
    <property type="match status" value="1"/>
</dbReference>
<comment type="similarity">
    <text evidence="1">Belongs to the short-chain dehydrogenases/reductases (SDR) family.</text>
</comment>
<keyword evidence="2" id="KW-0521">NADP</keyword>
<dbReference type="GO" id="GO:0016491">
    <property type="term" value="F:oxidoreductase activity"/>
    <property type="evidence" value="ECO:0007669"/>
    <property type="project" value="UniProtKB-KW"/>
</dbReference>
<dbReference type="PANTHER" id="PTHR24321:SF12">
    <property type="entry name" value="SHORT-CHAIN DEHYDROGENASE_REDUCTASE FAMILY, PUTATIVE (AFU_ORTHOLOGUE AFUA_5G14340)-RELATED"/>
    <property type="match status" value="1"/>
</dbReference>
<gene>
    <name evidence="4" type="ORF">M501DRAFT_971654</name>
</gene>
<keyword evidence="3" id="KW-0560">Oxidoreductase</keyword>
<dbReference type="Proteomes" id="UP000799429">
    <property type="component" value="Unassembled WGS sequence"/>
</dbReference>
<sequence length="263" mass="28179">MARALLRGTAFITGAGSGIGQHTAYALATHGISRLALADISTPSLRTTISALQHEHPDIEVLPLQMNVASEEDVKRGIRETMKRFGRLDCAINNAGIGGRLAPSTEVERAEWESVMSVNLMGCWLCLREEVAVMRGQEILDPREGRGVIVNVASMLGLRASTPNTPATAYTASKHGVMGLTKTDALQYAPLHIRINAICPGYVATPLLKASASSEAMAREIDRVPMKRLGEMEEIADAVVFLCSRMSSFMTGTGLVVDGGWTA</sequence>
<name>A0A9P4SET3_9PEZI</name>
<dbReference type="SUPFAM" id="SSF51735">
    <property type="entry name" value="NAD(P)-binding Rossmann-fold domains"/>
    <property type="match status" value="1"/>
</dbReference>
<dbReference type="PANTHER" id="PTHR24321">
    <property type="entry name" value="DEHYDROGENASES, SHORT CHAIN"/>
    <property type="match status" value="1"/>
</dbReference>
<evidence type="ECO:0000256" key="3">
    <source>
        <dbReference type="ARBA" id="ARBA00023002"/>
    </source>
</evidence>
<organism evidence="4 5">
    <name type="scientific">Patellaria atrata CBS 101060</name>
    <dbReference type="NCBI Taxonomy" id="1346257"/>
    <lineage>
        <taxon>Eukaryota</taxon>
        <taxon>Fungi</taxon>
        <taxon>Dikarya</taxon>
        <taxon>Ascomycota</taxon>
        <taxon>Pezizomycotina</taxon>
        <taxon>Dothideomycetes</taxon>
        <taxon>Dothideomycetes incertae sedis</taxon>
        <taxon>Patellariales</taxon>
        <taxon>Patellariaceae</taxon>
        <taxon>Patellaria</taxon>
    </lineage>
</organism>
<dbReference type="AlphaFoldDB" id="A0A9P4SET3"/>
<dbReference type="PRINTS" id="PR00081">
    <property type="entry name" value="GDHRDH"/>
</dbReference>
<evidence type="ECO:0000313" key="5">
    <source>
        <dbReference type="Proteomes" id="UP000799429"/>
    </source>
</evidence>
<accession>A0A9P4SET3</accession>
<dbReference type="OrthoDB" id="5840532at2759"/>
<proteinExistence type="inferred from homology"/>
<dbReference type="Gene3D" id="3.40.50.720">
    <property type="entry name" value="NAD(P)-binding Rossmann-like Domain"/>
    <property type="match status" value="1"/>
</dbReference>